<dbReference type="EMBL" id="MGAQ01000010">
    <property type="protein sequence ID" value="OGK50878.1"/>
    <property type="molecule type" value="Genomic_DNA"/>
</dbReference>
<dbReference type="Proteomes" id="UP000178558">
    <property type="component" value="Unassembled WGS sequence"/>
</dbReference>
<evidence type="ECO:0000313" key="4">
    <source>
        <dbReference type="EMBL" id="OGK50878.1"/>
    </source>
</evidence>
<evidence type="ECO:0000256" key="2">
    <source>
        <dbReference type="ARBA" id="ARBA00022917"/>
    </source>
</evidence>
<evidence type="ECO:0000313" key="5">
    <source>
        <dbReference type="Proteomes" id="UP000178558"/>
    </source>
</evidence>
<dbReference type="InterPro" id="IPR023584">
    <property type="entry name" value="Ribosome_recyc_fac_dom"/>
</dbReference>
<dbReference type="Pfam" id="PF01765">
    <property type="entry name" value="RRF"/>
    <property type="match status" value="1"/>
</dbReference>
<evidence type="ECO:0000259" key="3">
    <source>
        <dbReference type="Pfam" id="PF01765"/>
    </source>
</evidence>
<dbReference type="InterPro" id="IPR002661">
    <property type="entry name" value="Ribosome_recyc_fac"/>
</dbReference>
<proteinExistence type="inferred from homology"/>
<feature type="domain" description="Ribosome recycling factor" evidence="3">
    <location>
        <begin position="19"/>
        <end position="184"/>
    </location>
</feature>
<gene>
    <name evidence="4" type="ORF">A3B50_01200</name>
</gene>
<dbReference type="InterPro" id="IPR036191">
    <property type="entry name" value="RRF_sf"/>
</dbReference>
<sequence length="186" mass="21315">MDDIIFSFKQHVDKIVQQLQEDLKTLRSGRAAPAFIESLQIKTYGGQTTLKLLELATITTDGPTTLAISPFDQSTVADIEKAILSSPLGLNPQTQGTTIRVKIPPLSEEQREKIIKTIGQKIEEKKVHIRNLRDDQRKKIKSSLEKKEIAEDMKFRLEKEIDIVTQKIMEFIQEIKEKKEEEIMQV</sequence>
<name>A0A1F7J5K2_9BACT</name>
<reference evidence="4 5" key="1">
    <citation type="journal article" date="2016" name="Nat. Commun.">
        <title>Thousands of microbial genomes shed light on interconnected biogeochemical processes in an aquifer system.</title>
        <authorList>
            <person name="Anantharaman K."/>
            <person name="Brown C.T."/>
            <person name="Hug L.A."/>
            <person name="Sharon I."/>
            <person name="Castelle C.J."/>
            <person name="Probst A.J."/>
            <person name="Thomas B.C."/>
            <person name="Singh A."/>
            <person name="Wilkins M.J."/>
            <person name="Karaoz U."/>
            <person name="Brodie E.L."/>
            <person name="Williams K.H."/>
            <person name="Hubbard S.S."/>
            <person name="Banfield J.F."/>
        </authorList>
    </citation>
    <scope>NUCLEOTIDE SEQUENCE [LARGE SCALE GENOMIC DNA]</scope>
</reference>
<dbReference type="PANTHER" id="PTHR20982:SF3">
    <property type="entry name" value="MITOCHONDRIAL RIBOSOME RECYCLING FACTOR PSEUDO 1"/>
    <property type="match status" value="1"/>
</dbReference>
<dbReference type="GO" id="GO:0006412">
    <property type="term" value="P:translation"/>
    <property type="evidence" value="ECO:0007669"/>
    <property type="project" value="UniProtKB-KW"/>
</dbReference>
<dbReference type="PANTHER" id="PTHR20982">
    <property type="entry name" value="RIBOSOME RECYCLING FACTOR"/>
    <property type="match status" value="1"/>
</dbReference>
<dbReference type="Gene3D" id="1.10.132.20">
    <property type="entry name" value="Ribosome-recycling factor"/>
    <property type="match status" value="1"/>
</dbReference>
<dbReference type="SUPFAM" id="SSF55194">
    <property type="entry name" value="Ribosome recycling factor, RRF"/>
    <property type="match status" value="1"/>
</dbReference>
<dbReference type="AlphaFoldDB" id="A0A1F7J5K2"/>
<dbReference type="GO" id="GO:0043023">
    <property type="term" value="F:ribosomal large subunit binding"/>
    <property type="evidence" value="ECO:0007669"/>
    <property type="project" value="TreeGrafter"/>
</dbReference>
<dbReference type="FunFam" id="3.30.1360.40:FF:000001">
    <property type="entry name" value="Ribosome-recycling factor"/>
    <property type="match status" value="1"/>
</dbReference>
<protein>
    <submittedName>
        <fullName evidence="4">Ribosome recycling factor</fullName>
    </submittedName>
</protein>
<keyword evidence="2" id="KW-0648">Protein biosynthesis</keyword>
<evidence type="ECO:0000256" key="1">
    <source>
        <dbReference type="ARBA" id="ARBA00005912"/>
    </source>
</evidence>
<comment type="similarity">
    <text evidence="1">Belongs to the RRF family.</text>
</comment>
<dbReference type="NCBIfam" id="TIGR00496">
    <property type="entry name" value="frr"/>
    <property type="match status" value="1"/>
</dbReference>
<accession>A0A1F7J5K2</accession>
<dbReference type="Gene3D" id="3.30.1360.40">
    <property type="match status" value="1"/>
</dbReference>
<organism evidence="4 5">
    <name type="scientific">Candidatus Roizmanbacteria bacterium RIFCSPLOWO2_01_FULL_40_42</name>
    <dbReference type="NCBI Taxonomy" id="1802066"/>
    <lineage>
        <taxon>Bacteria</taxon>
        <taxon>Candidatus Roizmaniibacteriota</taxon>
    </lineage>
</organism>
<comment type="caution">
    <text evidence="4">The sequence shown here is derived from an EMBL/GenBank/DDBJ whole genome shotgun (WGS) entry which is preliminary data.</text>
</comment>